<comment type="caution">
    <text evidence="5">The sequence shown here is derived from an EMBL/GenBank/DDBJ whole genome shotgun (WGS) entry which is preliminary data.</text>
</comment>
<accession>A0A1Y3XZ69</accession>
<dbReference type="EMBL" id="JAKNDN010000020">
    <property type="protein sequence ID" value="MCG4960421.1"/>
    <property type="molecule type" value="Genomic_DNA"/>
</dbReference>
<dbReference type="Proteomes" id="UP001212263">
    <property type="component" value="Unassembled WGS sequence"/>
</dbReference>
<dbReference type="EMBL" id="JAQMRD010000009">
    <property type="protein sequence ID" value="MDB9223077.1"/>
    <property type="molecule type" value="Genomic_DNA"/>
</dbReference>
<comment type="similarity">
    <text evidence="1">Belongs to the NAD(P)-dependent epimerase/dehydratase family.</text>
</comment>
<dbReference type="RefSeq" id="WP_013613125.1">
    <property type="nucleotide sequence ID" value="NZ_BAABYK010000001.1"/>
</dbReference>
<dbReference type="FunFam" id="3.40.50.720:FF:000077">
    <property type="entry name" value="L-threonine 3-dehydrogenase, mitochondrial"/>
    <property type="match status" value="1"/>
</dbReference>
<dbReference type="PANTHER" id="PTHR42687:SF1">
    <property type="entry name" value="L-THREONINE 3-DEHYDROGENASE, MITOCHONDRIAL"/>
    <property type="match status" value="1"/>
</dbReference>
<protein>
    <submittedName>
        <fullName evidence="5">NAD-dependent epimerase/dehydratase family protein</fullName>
    </submittedName>
</protein>
<proteinExistence type="inferred from homology"/>
<dbReference type="InterPro" id="IPR051225">
    <property type="entry name" value="NAD(P)_epim/dehydratase"/>
</dbReference>
<evidence type="ECO:0000313" key="3">
    <source>
        <dbReference type="EMBL" id="MCG4960421.1"/>
    </source>
</evidence>
<dbReference type="OMA" id="HWHASPR"/>
<evidence type="ECO:0000259" key="2">
    <source>
        <dbReference type="Pfam" id="PF01370"/>
    </source>
</evidence>
<dbReference type="AlphaFoldDB" id="A0A1Y3XZ69"/>
<reference evidence="4" key="3">
    <citation type="submission" date="2023-01" db="EMBL/GenBank/DDBJ databases">
        <title>Human gut microbiome strain richness.</title>
        <authorList>
            <person name="Chen-Liaw A."/>
        </authorList>
    </citation>
    <scope>NUCLEOTIDE SEQUENCE</scope>
    <source>
        <strain evidence="4">RTP21484st1_B7_RTP21484_190118</strain>
    </source>
</reference>
<dbReference type="InterPro" id="IPR001509">
    <property type="entry name" value="Epimerase_deHydtase"/>
</dbReference>
<dbReference type="GeneID" id="61276187"/>
<dbReference type="InterPro" id="IPR036291">
    <property type="entry name" value="NAD(P)-bd_dom_sf"/>
</dbReference>
<name>A0A1Y3XZ69_9BACT</name>
<sequence>MKKILIVGAGGQIGSELVPHLRSIYGNNNVVAADISAEKCKVLAEAGPFEELNALDGEKYTAIVKKYGIDTIFNLVALLSATGEKNPVLAWNINIGALTNSLNIAKDNDCAVFTPSSIGAFGKDTPKDKTPQDTLQRSNTTIYGVCKVTGELLSDYYFNRFGVDTRSVRFPGLISYVTLPGGGTTDYAVEIYYDAIRRGAFTCNVKAGTYMDMMYMPDALNAVVQLMEADPSRLKHRNSFNIAAMSFEPGQIAAEIRKHLPDFKMDYQIDPVKQAIADSWPNSMDDSCAREEWGWKPEYNLQNMTVDMLVKVKEKFDKGLIK</sequence>
<evidence type="ECO:0000313" key="4">
    <source>
        <dbReference type="EMBL" id="MDB9223077.1"/>
    </source>
</evidence>
<dbReference type="Proteomes" id="UP000284243">
    <property type="component" value="Unassembled WGS sequence"/>
</dbReference>
<gene>
    <name evidence="5" type="ORF">DWW57_12230</name>
    <name evidence="6" type="ORF">DXA53_13230</name>
    <name evidence="3" type="ORF">L0P03_11270</name>
    <name evidence="4" type="ORF">PN645_08675</name>
</gene>
<dbReference type="SUPFAM" id="SSF51735">
    <property type="entry name" value="NAD(P)-binding Rossmann-fold domains"/>
    <property type="match status" value="1"/>
</dbReference>
<evidence type="ECO:0000313" key="8">
    <source>
        <dbReference type="Proteomes" id="UP000284434"/>
    </source>
</evidence>
<organism evidence="5 7">
    <name type="scientific">Odoribacter splanchnicus</name>
    <dbReference type="NCBI Taxonomy" id="28118"/>
    <lineage>
        <taxon>Bacteria</taxon>
        <taxon>Pseudomonadati</taxon>
        <taxon>Bacteroidota</taxon>
        <taxon>Bacteroidia</taxon>
        <taxon>Bacteroidales</taxon>
        <taxon>Odoribacteraceae</taxon>
        <taxon>Odoribacter</taxon>
    </lineage>
</organism>
<reference evidence="3" key="2">
    <citation type="submission" date="2022-01" db="EMBL/GenBank/DDBJ databases">
        <title>Collection of gut derived symbiotic bacterial strains cultured from healthy donors.</title>
        <authorList>
            <person name="Lin H."/>
            <person name="Kohout C."/>
            <person name="Waligurski E."/>
            <person name="Pamer E.G."/>
        </authorList>
    </citation>
    <scope>NUCLEOTIDE SEQUENCE</scope>
    <source>
        <strain evidence="3">DFI.1.149</strain>
    </source>
</reference>
<evidence type="ECO:0000313" key="5">
    <source>
        <dbReference type="EMBL" id="RGU55493.1"/>
    </source>
</evidence>
<dbReference type="GO" id="GO:0006567">
    <property type="term" value="P:L-threonine catabolic process"/>
    <property type="evidence" value="ECO:0007669"/>
    <property type="project" value="TreeGrafter"/>
</dbReference>
<evidence type="ECO:0000313" key="7">
    <source>
        <dbReference type="Proteomes" id="UP000284243"/>
    </source>
</evidence>
<dbReference type="Proteomes" id="UP000284434">
    <property type="component" value="Unassembled WGS sequence"/>
</dbReference>
<evidence type="ECO:0000313" key="6">
    <source>
        <dbReference type="EMBL" id="RGY05175.1"/>
    </source>
</evidence>
<reference evidence="7 8" key="1">
    <citation type="submission" date="2018-08" db="EMBL/GenBank/DDBJ databases">
        <title>A genome reference for cultivated species of the human gut microbiota.</title>
        <authorList>
            <person name="Zou Y."/>
            <person name="Xue W."/>
            <person name="Luo G."/>
        </authorList>
    </citation>
    <scope>NUCLEOTIDE SEQUENCE [LARGE SCALE GENOMIC DNA]</scope>
    <source>
        <strain evidence="5 7">AF16-14</strain>
        <strain evidence="6 8">OF03-11</strain>
    </source>
</reference>
<dbReference type="PANTHER" id="PTHR42687">
    <property type="entry name" value="L-THREONINE 3-DEHYDROGENASE"/>
    <property type="match status" value="1"/>
</dbReference>
<dbReference type="GO" id="GO:0008743">
    <property type="term" value="F:L-threonine 3-dehydrogenase activity"/>
    <property type="evidence" value="ECO:0007669"/>
    <property type="project" value="TreeGrafter"/>
</dbReference>
<feature type="domain" description="NAD-dependent epimerase/dehydratase" evidence="2">
    <location>
        <begin position="4"/>
        <end position="243"/>
    </location>
</feature>
<evidence type="ECO:0000256" key="1">
    <source>
        <dbReference type="ARBA" id="ARBA00007637"/>
    </source>
</evidence>
<dbReference type="Gene3D" id="3.40.50.720">
    <property type="entry name" value="NAD(P)-binding Rossmann-like Domain"/>
    <property type="match status" value="1"/>
</dbReference>
<dbReference type="EMBL" id="QSCO01000019">
    <property type="protein sequence ID" value="RGY05175.1"/>
    <property type="molecule type" value="Genomic_DNA"/>
</dbReference>
<dbReference type="Proteomes" id="UP001199750">
    <property type="component" value="Unassembled WGS sequence"/>
</dbReference>
<dbReference type="Pfam" id="PF01370">
    <property type="entry name" value="Epimerase"/>
    <property type="match status" value="1"/>
</dbReference>
<dbReference type="EMBL" id="QRYC01000017">
    <property type="protein sequence ID" value="RGU55493.1"/>
    <property type="molecule type" value="Genomic_DNA"/>
</dbReference>